<feature type="domain" description="Pectate lyase" evidence="17">
    <location>
        <begin position="43"/>
        <end position="251"/>
    </location>
</feature>
<evidence type="ECO:0000256" key="13">
    <source>
        <dbReference type="ARBA" id="ARBA00023326"/>
    </source>
</evidence>
<dbReference type="PROSITE" id="PS51257">
    <property type="entry name" value="PROKAR_LIPOPROTEIN"/>
    <property type="match status" value="1"/>
</dbReference>
<dbReference type="Proteomes" id="UP001194746">
    <property type="component" value="Unassembled WGS sequence"/>
</dbReference>
<keyword evidence="8 16" id="KW-0732">Signal</keyword>
<evidence type="ECO:0000256" key="14">
    <source>
        <dbReference type="ARBA" id="ARBA00025679"/>
    </source>
</evidence>
<comment type="caution">
    <text evidence="18">The sequence shown here is derived from an EMBL/GenBank/DDBJ whole genome shotgun (WGS) entry which is preliminary data.</text>
</comment>
<dbReference type="Gene3D" id="2.160.20.10">
    <property type="entry name" value="Single-stranded right-handed beta-helix, Pectin lyase-like"/>
    <property type="match status" value="1"/>
</dbReference>
<accession>A0AAD4CE21</accession>
<evidence type="ECO:0000313" key="18">
    <source>
        <dbReference type="EMBL" id="KAF9884558.1"/>
    </source>
</evidence>
<name>A0AAD4CE21_ASPNN</name>
<evidence type="ECO:0000256" key="10">
    <source>
        <dbReference type="ARBA" id="ARBA00023239"/>
    </source>
</evidence>
<evidence type="ECO:0000256" key="3">
    <source>
        <dbReference type="ARBA" id="ARBA00004613"/>
    </source>
</evidence>
<dbReference type="PANTHER" id="PTHR31683">
    <property type="entry name" value="PECTATE LYASE 18-RELATED"/>
    <property type="match status" value="1"/>
</dbReference>
<dbReference type="GO" id="GO:0046872">
    <property type="term" value="F:metal ion binding"/>
    <property type="evidence" value="ECO:0007669"/>
    <property type="project" value="UniProtKB-KW"/>
</dbReference>
<evidence type="ECO:0000256" key="11">
    <source>
        <dbReference type="ARBA" id="ARBA00023277"/>
    </source>
</evidence>
<evidence type="ECO:0000256" key="2">
    <source>
        <dbReference type="ARBA" id="ARBA00001913"/>
    </source>
</evidence>
<dbReference type="InterPro" id="IPR011050">
    <property type="entry name" value="Pectin_lyase_fold/virulence"/>
</dbReference>
<feature type="chain" id="PRO_5041903017" description="pectate lyase" evidence="16">
    <location>
        <begin position="24"/>
        <end position="314"/>
    </location>
</feature>
<evidence type="ECO:0000256" key="16">
    <source>
        <dbReference type="SAM" id="SignalP"/>
    </source>
</evidence>
<dbReference type="GO" id="GO:0071555">
    <property type="term" value="P:cell wall organization"/>
    <property type="evidence" value="ECO:0007669"/>
    <property type="project" value="UniProtKB-KW"/>
</dbReference>
<gene>
    <name evidence="18" type="ORF">FE257_001503</name>
</gene>
<dbReference type="GO" id="GO:0030570">
    <property type="term" value="F:pectate lyase activity"/>
    <property type="evidence" value="ECO:0007669"/>
    <property type="project" value="UniProtKB-EC"/>
</dbReference>
<reference evidence="18" key="2">
    <citation type="submission" date="2020-02" db="EMBL/GenBank/DDBJ databases">
        <authorList>
            <person name="Gilchrist C.L.M."/>
            <person name="Chooi Y.-H."/>
        </authorList>
    </citation>
    <scope>NUCLEOTIDE SEQUENCE</scope>
    <source>
        <strain evidence="18">MST-FP2251</strain>
    </source>
</reference>
<evidence type="ECO:0000256" key="7">
    <source>
        <dbReference type="ARBA" id="ARBA00022723"/>
    </source>
</evidence>
<evidence type="ECO:0000256" key="9">
    <source>
        <dbReference type="ARBA" id="ARBA00022837"/>
    </source>
</evidence>
<dbReference type="PANTHER" id="PTHR31683:SF18">
    <property type="entry name" value="PECTATE LYASE 21-RELATED"/>
    <property type="match status" value="1"/>
</dbReference>
<evidence type="ECO:0000256" key="5">
    <source>
        <dbReference type="ARBA" id="ARBA00012272"/>
    </source>
</evidence>
<organism evidence="18 19">
    <name type="scientific">Aspergillus nanangensis</name>
    <dbReference type="NCBI Taxonomy" id="2582783"/>
    <lineage>
        <taxon>Eukaryota</taxon>
        <taxon>Fungi</taxon>
        <taxon>Dikarya</taxon>
        <taxon>Ascomycota</taxon>
        <taxon>Pezizomycotina</taxon>
        <taxon>Eurotiomycetes</taxon>
        <taxon>Eurotiomycetidae</taxon>
        <taxon>Eurotiales</taxon>
        <taxon>Aspergillaceae</taxon>
        <taxon>Aspergillus</taxon>
        <taxon>Aspergillus subgen. Circumdati</taxon>
    </lineage>
</organism>
<sequence length="314" mass="33239">MRLSAVSSAAIALTVQYASLAFAACDDVADGFASLNGGTTGGQGGSEVTVNNVDDLRSYLAEEGAYIIKVEGTITVDPAGEELSVSNDKTIIGVGDSAHIDQGGFGLDGTSNVIIRNLRITNPGDAESDHDSIQADGSSNIWIDHCLFDEPTGDGLIDLRKDTTFFTVSNNIFRNHDKAFGIGWTDNVIAEGTIHHNWFDGTNQRNPSADNLLHAHLYNNYLTGVTSYGHYARGSTNARIENVYFSDTSNPITADEDATLTSTGSVVDGDSDEPVADQGEAFNPADLYEYSLDETNDVPSIVEGNAGPQAGICS</sequence>
<evidence type="ECO:0000256" key="6">
    <source>
        <dbReference type="ARBA" id="ARBA00022525"/>
    </source>
</evidence>
<dbReference type="GO" id="GO:0000272">
    <property type="term" value="P:polysaccharide catabolic process"/>
    <property type="evidence" value="ECO:0007669"/>
    <property type="project" value="UniProtKB-KW"/>
</dbReference>
<evidence type="ECO:0000259" key="17">
    <source>
        <dbReference type="SMART" id="SM00656"/>
    </source>
</evidence>
<dbReference type="InterPro" id="IPR045032">
    <property type="entry name" value="PEL"/>
</dbReference>
<comment type="function">
    <text evidence="14">Pectinolytic enzyme consist of four classes of enzymes: pectin lyase, polygalacturonase, pectin methylesterase and rhamnogalacturonase. Among pectinolytic enzymes, pectin lyase is the most important in depolymerization of pectin, since it cleaves internal glycosidic bonds of highly methylated pectins. Favors pectate, the anion, over pectin, the methyl ester.</text>
</comment>
<evidence type="ECO:0000256" key="15">
    <source>
        <dbReference type="RuleBase" id="RU361173"/>
    </source>
</evidence>
<dbReference type="InterPro" id="IPR006626">
    <property type="entry name" value="PbH1"/>
</dbReference>
<protein>
    <recommendedName>
        <fullName evidence="5">pectate lyase</fullName>
        <ecNumber evidence="5">4.2.2.2</ecNumber>
    </recommendedName>
</protein>
<dbReference type="GO" id="GO:0005576">
    <property type="term" value="C:extracellular region"/>
    <property type="evidence" value="ECO:0007669"/>
    <property type="project" value="UniProtKB-SubCell"/>
</dbReference>
<dbReference type="SMART" id="SM00656">
    <property type="entry name" value="Amb_all"/>
    <property type="match status" value="1"/>
</dbReference>
<keyword evidence="7" id="KW-0479">Metal-binding</keyword>
<dbReference type="SUPFAM" id="SSF51126">
    <property type="entry name" value="Pectin lyase-like"/>
    <property type="match status" value="1"/>
</dbReference>
<keyword evidence="12" id="KW-0961">Cell wall biogenesis/degradation</keyword>
<keyword evidence="9" id="KW-0106">Calcium</keyword>
<comment type="cofactor">
    <cofactor evidence="2">
        <name>Ca(2+)</name>
        <dbReference type="ChEBI" id="CHEBI:29108"/>
    </cofactor>
</comment>
<dbReference type="InterPro" id="IPR002022">
    <property type="entry name" value="Pec_lyase"/>
</dbReference>
<dbReference type="AlphaFoldDB" id="A0AAD4CE21"/>
<keyword evidence="19" id="KW-1185">Reference proteome</keyword>
<keyword evidence="6 15" id="KW-0964">Secreted</keyword>
<keyword evidence="10 15" id="KW-0456">Lyase</keyword>
<keyword evidence="13 15" id="KW-0624">Polysaccharide degradation</keyword>
<dbReference type="Pfam" id="PF00544">
    <property type="entry name" value="Pectate_lyase_4"/>
    <property type="match status" value="1"/>
</dbReference>
<evidence type="ECO:0000313" key="19">
    <source>
        <dbReference type="Proteomes" id="UP001194746"/>
    </source>
</evidence>
<dbReference type="InterPro" id="IPR012334">
    <property type="entry name" value="Pectin_lyas_fold"/>
</dbReference>
<comment type="similarity">
    <text evidence="4 15">Belongs to the polysaccharide lyase 1 family.</text>
</comment>
<comment type="catalytic activity">
    <reaction evidence="1">
        <text>Eliminative cleavage of (1-&gt;4)-alpha-D-galacturonan to give oligosaccharides with 4-deoxy-alpha-D-galact-4-enuronosyl groups at their non-reducing ends.</text>
        <dbReference type="EC" id="4.2.2.2"/>
    </reaction>
</comment>
<evidence type="ECO:0000256" key="8">
    <source>
        <dbReference type="ARBA" id="ARBA00022729"/>
    </source>
</evidence>
<reference evidence="18" key="1">
    <citation type="journal article" date="2019" name="Beilstein J. Org. Chem.">
        <title>Nanangenines: drimane sesquiterpenoids as the dominant metabolite cohort of a novel Australian fungus, Aspergillus nanangensis.</title>
        <authorList>
            <person name="Lacey H.J."/>
            <person name="Gilchrist C.L.M."/>
            <person name="Crombie A."/>
            <person name="Kalaitzis J.A."/>
            <person name="Vuong D."/>
            <person name="Rutledge P.J."/>
            <person name="Turner P."/>
            <person name="Pitt J.I."/>
            <person name="Lacey E."/>
            <person name="Chooi Y.H."/>
            <person name="Piggott A.M."/>
        </authorList>
    </citation>
    <scope>NUCLEOTIDE SEQUENCE</scope>
    <source>
        <strain evidence="18">MST-FP2251</strain>
    </source>
</reference>
<comment type="subcellular location">
    <subcellularLocation>
        <location evidence="3 15">Secreted</location>
    </subcellularLocation>
</comment>
<evidence type="ECO:0000256" key="1">
    <source>
        <dbReference type="ARBA" id="ARBA00000695"/>
    </source>
</evidence>
<dbReference type="EMBL" id="VCAU01000119">
    <property type="protein sequence ID" value="KAF9884558.1"/>
    <property type="molecule type" value="Genomic_DNA"/>
</dbReference>
<proteinExistence type="inferred from homology"/>
<evidence type="ECO:0000256" key="4">
    <source>
        <dbReference type="ARBA" id="ARBA00010980"/>
    </source>
</evidence>
<dbReference type="EC" id="4.2.2.2" evidence="5"/>
<evidence type="ECO:0000256" key="12">
    <source>
        <dbReference type="ARBA" id="ARBA00023316"/>
    </source>
</evidence>
<feature type="signal peptide" evidence="16">
    <location>
        <begin position="1"/>
        <end position="23"/>
    </location>
</feature>
<keyword evidence="11 15" id="KW-0119">Carbohydrate metabolism</keyword>
<dbReference type="SMART" id="SM00710">
    <property type="entry name" value="PbH1"/>
    <property type="match status" value="4"/>
</dbReference>